<dbReference type="GO" id="GO:0003700">
    <property type="term" value="F:DNA-binding transcription factor activity"/>
    <property type="evidence" value="ECO:0007669"/>
    <property type="project" value="InterPro"/>
</dbReference>
<organism evidence="2 3">
    <name type="scientific">Jiella endophytica</name>
    <dbReference type="NCBI Taxonomy" id="2558362"/>
    <lineage>
        <taxon>Bacteria</taxon>
        <taxon>Pseudomonadati</taxon>
        <taxon>Pseudomonadota</taxon>
        <taxon>Alphaproteobacteria</taxon>
        <taxon>Hyphomicrobiales</taxon>
        <taxon>Aurantimonadaceae</taxon>
        <taxon>Jiella</taxon>
    </lineage>
</organism>
<dbReference type="SMART" id="SM00347">
    <property type="entry name" value="HTH_MARR"/>
    <property type="match status" value="1"/>
</dbReference>
<protein>
    <submittedName>
        <fullName evidence="2">MarR family transcriptional regulator</fullName>
    </submittedName>
</protein>
<dbReference type="PANTHER" id="PTHR33164">
    <property type="entry name" value="TRANSCRIPTIONAL REGULATOR, MARR FAMILY"/>
    <property type="match status" value="1"/>
</dbReference>
<dbReference type="OrthoDB" id="2287011at2"/>
<comment type="caution">
    <text evidence="2">The sequence shown here is derived from an EMBL/GenBank/DDBJ whole genome shotgun (WGS) entry which is preliminary data.</text>
</comment>
<dbReference type="SUPFAM" id="SSF46785">
    <property type="entry name" value="Winged helix' DNA-binding domain"/>
    <property type="match status" value="1"/>
</dbReference>
<accession>A0A4Y8RB65</accession>
<dbReference type="RefSeq" id="WP_134763947.1">
    <property type="nucleotide sequence ID" value="NZ_SOZD01000009.1"/>
</dbReference>
<reference evidence="2 3" key="1">
    <citation type="submission" date="2019-03" db="EMBL/GenBank/DDBJ databases">
        <title>Jiella endophytica sp. nov., a novel endophytic bacterium isolated from root of Ficus microcarpa Linn. f.</title>
        <authorList>
            <person name="Tuo L."/>
        </authorList>
    </citation>
    <scope>NUCLEOTIDE SEQUENCE [LARGE SCALE GENOMIC DNA]</scope>
    <source>
        <strain evidence="2 3">CBS5Q-3</strain>
    </source>
</reference>
<dbReference type="AlphaFoldDB" id="A0A4Y8RB65"/>
<dbReference type="Pfam" id="PF01047">
    <property type="entry name" value="MarR"/>
    <property type="match status" value="1"/>
</dbReference>
<gene>
    <name evidence="2" type="ORF">E3C22_21510</name>
</gene>
<evidence type="ECO:0000313" key="3">
    <source>
        <dbReference type="Proteomes" id="UP000298179"/>
    </source>
</evidence>
<dbReference type="PROSITE" id="PS50995">
    <property type="entry name" value="HTH_MARR_2"/>
    <property type="match status" value="1"/>
</dbReference>
<keyword evidence="3" id="KW-1185">Reference proteome</keyword>
<dbReference type="Proteomes" id="UP000298179">
    <property type="component" value="Unassembled WGS sequence"/>
</dbReference>
<dbReference type="PRINTS" id="PR00598">
    <property type="entry name" value="HTHMARR"/>
</dbReference>
<feature type="domain" description="HTH marR-type" evidence="1">
    <location>
        <begin position="26"/>
        <end position="158"/>
    </location>
</feature>
<dbReference type="InterPro" id="IPR036390">
    <property type="entry name" value="WH_DNA-bd_sf"/>
</dbReference>
<dbReference type="PANTHER" id="PTHR33164:SF105">
    <property type="entry name" value="TRANSCRIPTIONAL REPRESSOR PROTEIN-RELATED"/>
    <property type="match status" value="1"/>
</dbReference>
<dbReference type="InterPro" id="IPR039422">
    <property type="entry name" value="MarR/SlyA-like"/>
</dbReference>
<dbReference type="Gene3D" id="1.10.10.10">
    <property type="entry name" value="Winged helix-like DNA-binding domain superfamily/Winged helix DNA-binding domain"/>
    <property type="match status" value="1"/>
</dbReference>
<dbReference type="EMBL" id="SOZD01000009">
    <property type="protein sequence ID" value="TFF18353.1"/>
    <property type="molecule type" value="Genomic_DNA"/>
</dbReference>
<name>A0A4Y8RB65_9HYPH</name>
<dbReference type="GO" id="GO:0006950">
    <property type="term" value="P:response to stress"/>
    <property type="evidence" value="ECO:0007669"/>
    <property type="project" value="TreeGrafter"/>
</dbReference>
<evidence type="ECO:0000313" key="2">
    <source>
        <dbReference type="EMBL" id="TFF18353.1"/>
    </source>
</evidence>
<evidence type="ECO:0000259" key="1">
    <source>
        <dbReference type="PROSITE" id="PS50995"/>
    </source>
</evidence>
<dbReference type="InterPro" id="IPR000835">
    <property type="entry name" value="HTH_MarR-typ"/>
</dbReference>
<dbReference type="InterPro" id="IPR036388">
    <property type="entry name" value="WH-like_DNA-bd_sf"/>
</dbReference>
<sequence>MSNRNDSPHEPLKTVVPFTTTIDVRDRCLCLHTQRAARAIARRFDDAFRPLNLTGGQFSILMSLNRPAPPTLGQVAQLLGLDRTTLTANLKPLERRGLVIVSADPQDKRSRRPRLTEEGLKLLVRAVPLWEETQAALEKALGIAGEADRLRGDLNVFA</sequence>
<proteinExistence type="predicted"/>